<dbReference type="RefSeq" id="WP_089285512.1">
    <property type="nucleotide sequence ID" value="NZ_FZOJ01000057.1"/>
</dbReference>
<dbReference type="Proteomes" id="UP000198304">
    <property type="component" value="Unassembled WGS sequence"/>
</dbReference>
<keyword evidence="2" id="KW-1185">Reference proteome</keyword>
<dbReference type="OrthoDB" id="1956596at2"/>
<sequence length="156" mass="17821">MLRKQKTIILFTLSFILMIGSLAMISANSEKDENIELKTEILLQHTRNDIMTSFYLDKTLSAREISANYKEIEFDEIEDYGWEIATEFDALNQGPIGSTIPIFLIKEDNSELVVLYKEADGTNVKQSSKKINGKWERAKLEVKGEAILDINTIEIE</sequence>
<name>A0A239KXD4_9FIRM</name>
<proteinExistence type="predicted"/>
<accession>A0A239KXD4</accession>
<organism evidence="1 2">
    <name type="scientific">Anaerovirgula multivorans</name>
    <dbReference type="NCBI Taxonomy" id="312168"/>
    <lineage>
        <taxon>Bacteria</taxon>
        <taxon>Bacillati</taxon>
        <taxon>Bacillota</taxon>
        <taxon>Clostridia</taxon>
        <taxon>Peptostreptococcales</taxon>
        <taxon>Natronincolaceae</taxon>
        <taxon>Anaerovirgula</taxon>
    </lineage>
</organism>
<evidence type="ECO:0000313" key="2">
    <source>
        <dbReference type="Proteomes" id="UP000198304"/>
    </source>
</evidence>
<dbReference type="AlphaFoldDB" id="A0A239KXD4"/>
<dbReference type="EMBL" id="FZOJ01000057">
    <property type="protein sequence ID" value="SNT22881.1"/>
    <property type="molecule type" value="Genomic_DNA"/>
</dbReference>
<evidence type="ECO:0000313" key="1">
    <source>
        <dbReference type="EMBL" id="SNT22881.1"/>
    </source>
</evidence>
<gene>
    <name evidence="1" type="ORF">SAMN05446037_105715</name>
</gene>
<protein>
    <submittedName>
        <fullName evidence="1">Uncharacterized protein</fullName>
    </submittedName>
</protein>
<reference evidence="1 2" key="1">
    <citation type="submission" date="2017-06" db="EMBL/GenBank/DDBJ databases">
        <authorList>
            <person name="Kim H.J."/>
            <person name="Triplett B.A."/>
        </authorList>
    </citation>
    <scope>NUCLEOTIDE SEQUENCE [LARGE SCALE GENOMIC DNA]</scope>
    <source>
        <strain evidence="1 2">SCA</strain>
    </source>
</reference>